<gene>
    <name evidence="2" type="ORF">KSP39_PZI007081</name>
</gene>
<name>A0AAP0BQ76_9ASPA</name>
<proteinExistence type="predicted"/>
<reference evidence="2 3" key="1">
    <citation type="journal article" date="2022" name="Nat. Plants">
        <title>Genomes of leafy and leafless Platanthera orchids illuminate the evolution of mycoheterotrophy.</title>
        <authorList>
            <person name="Li M.H."/>
            <person name="Liu K.W."/>
            <person name="Li Z."/>
            <person name="Lu H.C."/>
            <person name="Ye Q.L."/>
            <person name="Zhang D."/>
            <person name="Wang J.Y."/>
            <person name="Li Y.F."/>
            <person name="Zhong Z.M."/>
            <person name="Liu X."/>
            <person name="Yu X."/>
            <person name="Liu D.K."/>
            <person name="Tu X.D."/>
            <person name="Liu B."/>
            <person name="Hao Y."/>
            <person name="Liao X.Y."/>
            <person name="Jiang Y.T."/>
            <person name="Sun W.H."/>
            <person name="Chen J."/>
            <person name="Chen Y.Q."/>
            <person name="Ai Y."/>
            <person name="Zhai J.W."/>
            <person name="Wu S.S."/>
            <person name="Zhou Z."/>
            <person name="Hsiao Y.Y."/>
            <person name="Wu W.L."/>
            <person name="Chen Y.Y."/>
            <person name="Lin Y.F."/>
            <person name="Hsu J.L."/>
            <person name="Li C.Y."/>
            <person name="Wang Z.W."/>
            <person name="Zhao X."/>
            <person name="Zhong W.Y."/>
            <person name="Ma X.K."/>
            <person name="Ma L."/>
            <person name="Huang J."/>
            <person name="Chen G.Z."/>
            <person name="Huang M.Z."/>
            <person name="Huang L."/>
            <person name="Peng D.H."/>
            <person name="Luo Y.B."/>
            <person name="Zou S.Q."/>
            <person name="Chen S.P."/>
            <person name="Lan S."/>
            <person name="Tsai W.C."/>
            <person name="Van de Peer Y."/>
            <person name="Liu Z.J."/>
        </authorList>
    </citation>
    <scope>NUCLEOTIDE SEQUENCE [LARGE SCALE GENOMIC DNA]</scope>
    <source>
        <strain evidence="2">Lor287</strain>
    </source>
</reference>
<sequence length="146" mass="16774">MRLRRYLRANALKMQTPTVAGGAGPPDYRRRNHQPQRVDRGWRRGRPTARQRQECTSAVRSLDSFSTTDPHLIPCGDRALALSSSISARQIDLKSVLFNKQKGFIFLKLIYGSNKKTMNIKAEHINKGHLQKIIQIFLKLFNIFNN</sequence>
<comment type="caution">
    <text evidence="2">The sequence shown here is derived from an EMBL/GenBank/DDBJ whole genome shotgun (WGS) entry which is preliminary data.</text>
</comment>
<organism evidence="2 3">
    <name type="scientific">Platanthera zijinensis</name>
    <dbReference type="NCBI Taxonomy" id="2320716"/>
    <lineage>
        <taxon>Eukaryota</taxon>
        <taxon>Viridiplantae</taxon>
        <taxon>Streptophyta</taxon>
        <taxon>Embryophyta</taxon>
        <taxon>Tracheophyta</taxon>
        <taxon>Spermatophyta</taxon>
        <taxon>Magnoliopsida</taxon>
        <taxon>Liliopsida</taxon>
        <taxon>Asparagales</taxon>
        <taxon>Orchidaceae</taxon>
        <taxon>Orchidoideae</taxon>
        <taxon>Orchideae</taxon>
        <taxon>Orchidinae</taxon>
        <taxon>Platanthera</taxon>
    </lineage>
</organism>
<keyword evidence="3" id="KW-1185">Reference proteome</keyword>
<dbReference type="EMBL" id="JBBWWQ010000005">
    <property type="protein sequence ID" value="KAK8946512.1"/>
    <property type="molecule type" value="Genomic_DNA"/>
</dbReference>
<evidence type="ECO:0000313" key="2">
    <source>
        <dbReference type="EMBL" id="KAK8946512.1"/>
    </source>
</evidence>
<protein>
    <submittedName>
        <fullName evidence="2">Uncharacterized protein</fullName>
    </submittedName>
</protein>
<dbReference type="AlphaFoldDB" id="A0AAP0BQ76"/>
<feature type="region of interest" description="Disordered" evidence="1">
    <location>
        <begin position="17"/>
        <end position="55"/>
    </location>
</feature>
<accession>A0AAP0BQ76</accession>
<evidence type="ECO:0000256" key="1">
    <source>
        <dbReference type="SAM" id="MobiDB-lite"/>
    </source>
</evidence>
<evidence type="ECO:0000313" key="3">
    <source>
        <dbReference type="Proteomes" id="UP001418222"/>
    </source>
</evidence>
<dbReference type="Proteomes" id="UP001418222">
    <property type="component" value="Unassembled WGS sequence"/>
</dbReference>